<dbReference type="GO" id="GO:0005509">
    <property type="term" value="F:calcium ion binding"/>
    <property type="evidence" value="ECO:0007669"/>
    <property type="project" value="InterPro"/>
</dbReference>
<dbReference type="eggNOG" id="KOG0037">
    <property type="taxonomic scope" value="Eukaryota"/>
</dbReference>
<evidence type="ECO:0000259" key="7">
    <source>
        <dbReference type="PROSITE" id="PS50222"/>
    </source>
</evidence>
<accession>E6ZVS7</accession>
<proteinExistence type="predicted"/>
<dbReference type="SUPFAM" id="SSF47473">
    <property type="entry name" value="EF-hand"/>
    <property type="match status" value="1"/>
</dbReference>
<feature type="region of interest" description="Disordered" evidence="6">
    <location>
        <begin position="1"/>
        <end position="113"/>
    </location>
</feature>
<comment type="subcellular location">
    <subcellularLocation>
        <location evidence="1">Cytoplasm</location>
    </subcellularLocation>
</comment>
<organism evidence="8 9">
    <name type="scientific">Sporisorium reilianum (strain SRZ2)</name>
    <name type="common">Maize head smut fungus</name>
    <dbReference type="NCBI Taxonomy" id="999809"/>
    <lineage>
        <taxon>Eukaryota</taxon>
        <taxon>Fungi</taxon>
        <taxon>Dikarya</taxon>
        <taxon>Basidiomycota</taxon>
        <taxon>Ustilaginomycotina</taxon>
        <taxon>Ustilaginomycetes</taxon>
        <taxon>Ustilaginales</taxon>
        <taxon>Ustilaginaceae</taxon>
        <taxon>Sporisorium</taxon>
    </lineage>
</organism>
<evidence type="ECO:0000256" key="3">
    <source>
        <dbReference type="ARBA" id="ARBA00022723"/>
    </source>
</evidence>
<keyword evidence="4" id="KW-0677">Repeat</keyword>
<dbReference type="HOGENOM" id="CLU_051357_1_0_1"/>
<dbReference type="GO" id="GO:0048306">
    <property type="term" value="F:calcium-dependent protein binding"/>
    <property type="evidence" value="ECO:0007669"/>
    <property type="project" value="UniProtKB-ARBA"/>
</dbReference>
<protein>
    <submittedName>
        <fullName evidence="8">Related to programmed cell death protein (Calcium-binding protein)</fullName>
    </submittedName>
</protein>
<dbReference type="PROSITE" id="PS00018">
    <property type="entry name" value="EF_HAND_1"/>
    <property type="match status" value="2"/>
</dbReference>
<dbReference type="PANTHER" id="PTHR46212">
    <property type="entry name" value="PEFLIN"/>
    <property type="match status" value="1"/>
</dbReference>
<dbReference type="CDD" id="cd16180">
    <property type="entry name" value="EFh_PEF_Group_I"/>
    <property type="match status" value="1"/>
</dbReference>
<sequence length="299" mass="32024">MSNQYSYGGGGGHGAPPPGQQGGYGQPPPHQQHQQYGGGGGYGAPPPGQQGGYGAPPPQQQGGYGAPPPGQQGGYGAPPPQQQGGYGQQQSSYGAPPPNYGRPQVYNASTGPPAGADPQLWQWFIAVDRDRSGQINAQELSQALVNGDWTPFDLDTVKMLMSVFDVDRSGQISFNEFAGLWKYIQDWQGVFRHFDQDRSGSIDQGELANALQSFGYRLSPKLLHIVTQKYITSDAAAPGGMPSSGPVRGGAPGITFDRFVRACVVIKTLTESFQRHDTQRSGWVQINYDTFMEMCLSAP</sequence>
<evidence type="ECO:0000256" key="4">
    <source>
        <dbReference type="ARBA" id="ARBA00022737"/>
    </source>
</evidence>
<evidence type="ECO:0000256" key="2">
    <source>
        <dbReference type="ARBA" id="ARBA00022490"/>
    </source>
</evidence>
<gene>
    <name evidence="8" type="ORF">sr16743</name>
</gene>
<dbReference type="PROSITE" id="PS50222">
    <property type="entry name" value="EF_HAND_2"/>
    <property type="match status" value="2"/>
</dbReference>
<feature type="compositionally biased region" description="Gly residues" evidence="6">
    <location>
        <begin position="36"/>
        <end position="54"/>
    </location>
</feature>
<name>E6ZVS7_SPORE</name>
<dbReference type="GO" id="GO:0005737">
    <property type="term" value="C:cytoplasm"/>
    <property type="evidence" value="ECO:0007669"/>
    <property type="project" value="UniProtKB-SubCell"/>
</dbReference>
<dbReference type="VEuPathDB" id="FungiDB:sr16743"/>
<dbReference type="Gene3D" id="1.10.238.10">
    <property type="entry name" value="EF-hand"/>
    <property type="match status" value="1"/>
</dbReference>
<dbReference type="PANTHER" id="PTHR46212:SF3">
    <property type="entry name" value="GH27120P"/>
    <property type="match status" value="1"/>
</dbReference>
<keyword evidence="2" id="KW-0963">Cytoplasm</keyword>
<evidence type="ECO:0000256" key="1">
    <source>
        <dbReference type="ARBA" id="ARBA00004496"/>
    </source>
</evidence>
<feature type="domain" description="EF-hand" evidence="7">
    <location>
        <begin position="115"/>
        <end position="150"/>
    </location>
</feature>
<dbReference type="OrthoDB" id="186625at2759"/>
<keyword evidence="9" id="KW-1185">Reference proteome</keyword>
<dbReference type="InterPro" id="IPR051426">
    <property type="entry name" value="Peflin/Sorcin_CaBP"/>
</dbReference>
<dbReference type="InterPro" id="IPR002048">
    <property type="entry name" value="EF_hand_dom"/>
</dbReference>
<keyword evidence="3" id="KW-0479">Metal-binding</keyword>
<dbReference type="SMART" id="SM00054">
    <property type="entry name" value="EFh"/>
    <property type="match status" value="3"/>
</dbReference>
<keyword evidence="5" id="KW-0106">Calcium</keyword>
<dbReference type="Pfam" id="PF13405">
    <property type="entry name" value="EF-hand_6"/>
    <property type="match status" value="1"/>
</dbReference>
<evidence type="ECO:0000313" key="9">
    <source>
        <dbReference type="Proteomes" id="UP000008867"/>
    </source>
</evidence>
<dbReference type="InterPro" id="IPR018247">
    <property type="entry name" value="EF_Hand_1_Ca_BS"/>
</dbReference>
<dbReference type="EMBL" id="FQ311443">
    <property type="protein sequence ID" value="CBQ71395.1"/>
    <property type="molecule type" value="Genomic_DNA"/>
</dbReference>
<dbReference type="AlphaFoldDB" id="E6ZVS7"/>
<feature type="compositionally biased region" description="Gly residues" evidence="6">
    <location>
        <begin position="7"/>
        <end position="25"/>
    </location>
</feature>
<evidence type="ECO:0000313" key="8">
    <source>
        <dbReference type="EMBL" id="CBQ71395.1"/>
    </source>
</evidence>
<dbReference type="InterPro" id="IPR011992">
    <property type="entry name" value="EF-hand-dom_pair"/>
</dbReference>
<dbReference type="PROSITE" id="PS50270">
    <property type="entry name" value="NGF_2"/>
    <property type="match status" value="1"/>
</dbReference>
<reference evidence="8 9" key="1">
    <citation type="journal article" date="2010" name="Science">
        <title>Pathogenicity determinants in smut fungi revealed by genome comparison.</title>
        <authorList>
            <person name="Schirawski J."/>
            <person name="Mannhaupt G."/>
            <person name="Muench K."/>
            <person name="Brefort T."/>
            <person name="Schipper K."/>
            <person name="Doehlemann G."/>
            <person name="Di Stasio M."/>
            <person name="Roessel N."/>
            <person name="Mendoza-Mendoza A."/>
            <person name="Pester D."/>
            <person name="Mueller O."/>
            <person name="Winterberg B."/>
            <person name="Meyer E."/>
            <person name="Ghareeb H."/>
            <person name="Wollenberg T."/>
            <person name="Muensterkoetter M."/>
            <person name="Wong P."/>
            <person name="Walter M."/>
            <person name="Stukenbrock E."/>
            <person name="Gueldener U."/>
            <person name="Kahmann R."/>
        </authorList>
    </citation>
    <scope>NUCLEOTIDE SEQUENCE [LARGE SCALE GENOMIC DNA]</scope>
    <source>
        <strain evidence="9">SRZ2</strain>
    </source>
</reference>
<evidence type="ECO:0000256" key="6">
    <source>
        <dbReference type="SAM" id="MobiDB-lite"/>
    </source>
</evidence>
<dbReference type="Proteomes" id="UP000008867">
    <property type="component" value="Chromosome 21"/>
</dbReference>
<evidence type="ECO:0000256" key="5">
    <source>
        <dbReference type="ARBA" id="ARBA00022837"/>
    </source>
</evidence>
<dbReference type="Pfam" id="PF13499">
    <property type="entry name" value="EF-hand_7"/>
    <property type="match status" value="1"/>
</dbReference>
<feature type="domain" description="EF-hand" evidence="7">
    <location>
        <begin position="182"/>
        <end position="217"/>
    </location>
</feature>